<evidence type="ECO:0000313" key="2">
    <source>
        <dbReference type="EMBL" id="KAK3386052.1"/>
    </source>
</evidence>
<dbReference type="Gene3D" id="1.10.3290.10">
    <property type="entry name" value="Fido-like domain"/>
    <property type="match status" value="1"/>
</dbReference>
<dbReference type="AlphaFoldDB" id="A0AAE0NQV8"/>
<organism evidence="2 3">
    <name type="scientific">Podospora didyma</name>
    <dbReference type="NCBI Taxonomy" id="330526"/>
    <lineage>
        <taxon>Eukaryota</taxon>
        <taxon>Fungi</taxon>
        <taxon>Dikarya</taxon>
        <taxon>Ascomycota</taxon>
        <taxon>Pezizomycotina</taxon>
        <taxon>Sordariomycetes</taxon>
        <taxon>Sordariomycetidae</taxon>
        <taxon>Sordariales</taxon>
        <taxon>Podosporaceae</taxon>
        <taxon>Podospora</taxon>
    </lineage>
</organism>
<dbReference type="SUPFAM" id="SSF140931">
    <property type="entry name" value="Fic-like"/>
    <property type="match status" value="1"/>
</dbReference>
<evidence type="ECO:0000259" key="1">
    <source>
        <dbReference type="PROSITE" id="PS51459"/>
    </source>
</evidence>
<evidence type="ECO:0000313" key="3">
    <source>
        <dbReference type="Proteomes" id="UP001285441"/>
    </source>
</evidence>
<dbReference type="InterPro" id="IPR003812">
    <property type="entry name" value="Fido"/>
</dbReference>
<reference evidence="2" key="2">
    <citation type="submission" date="2023-06" db="EMBL/GenBank/DDBJ databases">
        <authorList>
            <consortium name="Lawrence Berkeley National Laboratory"/>
            <person name="Haridas S."/>
            <person name="Hensen N."/>
            <person name="Bonometti L."/>
            <person name="Westerberg I."/>
            <person name="Brannstrom I.O."/>
            <person name="Guillou S."/>
            <person name="Cros-Aarteil S."/>
            <person name="Calhoun S."/>
            <person name="Kuo A."/>
            <person name="Mondo S."/>
            <person name="Pangilinan J."/>
            <person name="Riley R."/>
            <person name="LaButti K."/>
            <person name="Andreopoulos B."/>
            <person name="Lipzen A."/>
            <person name="Chen C."/>
            <person name="Yanf M."/>
            <person name="Daum C."/>
            <person name="Ng V."/>
            <person name="Clum A."/>
            <person name="Steindorff A."/>
            <person name="Ohm R."/>
            <person name="Martin F."/>
            <person name="Silar P."/>
            <person name="Natvig D."/>
            <person name="Lalanne C."/>
            <person name="Gautier V."/>
            <person name="Ament-velasquez S.L."/>
            <person name="Kruys A."/>
            <person name="Hutchinson M.I."/>
            <person name="Powell A.J."/>
            <person name="Barry K."/>
            <person name="Miller A.N."/>
            <person name="Grigoriev I.V."/>
            <person name="Debuchy R."/>
            <person name="Gladieux P."/>
            <person name="Thoren M.H."/>
            <person name="Johannesson H."/>
        </authorList>
    </citation>
    <scope>NUCLEOTIDE SEQUENCE</scope>
    <source>
        <strain evidence="2">CBS 232.78</strain>
    </source>
</reference>
<keyword evidence="3" id="KW-1185">Reference proteome</keyword>
<feature type="domain" description="Fido" evidence="1">
    <location>
        <begin position="1"/>
        <end position="95"/>
    </location>
</feature>
<dbReference type="PROSITE" id="PS51459">
    <property type="entry name" value="FIDO"/>
    <property type="match status" value="1"/>
</dbReference>
<dbReference type="Proteomes" id="UP001285441">
    <property type="component" value="Unassembled WGS sequence"/>
</dbReference>
<protein>
    <recommendedName>
        <fullName evidence="1">Fido domain-containing protein</fullName>
    </recommendedName>
</protein>
<name>A0AAE0NQV8_9PEZI</name>
<gene>
    <name evidence="2" type="ORF">B0H63DRAFT_523378</name>
</gene>
<dbReference type="InterPro" id="IPR036597">
    <property type="entry name" value="Fido-like_dom_sf"/>
</dbReference>
<reference evidence="2" key="1">
    <citation type="journal article" date="2023" name="Mol. Phylogenet. Evol.">
        <title>Genome-scale phylogeny and comparative genomics of the fungal order Sordariales.</title>
        <authorList>
            <person name="Hensen N."/>
            <person name="Bonometti L."/>
            <person name="Westerberg I."/>
            <person name="Brannstrom I.O."/>
            <person name="Guillou S."/>
            <person name="Cros-Aarteil S."/>
            <person name="Calhoun S."/>
            <person name="Haridas S."/>
            <person name="Kuo A."/>
            <person name="Mondo S."/>
            <person name="Pangilinan J."/>
            <person name="Riley R."/>
            <person name="LaButti K."/>
            <person name="Andreopoulos B."/>
            <person name="Lipzen A."/>
            <person name="Chen C."/>
            <person name="Yan M."/>
            <person name="Daum C."/>
            <person name="Ng V."/>
            <person name="Clum A."/>
            <person name="Steindorff A."/>
            <person name="Ohm R.A."/>
            <person name="Martin F."/>
            <person name="Silar P."/>
            <person name="Natvig D.O."/>
            <person name="Lalanne C."/>
            <person name="Gautier V."/>
            <person name="Ament-Velasquez S.L."/>
            <person name="Kruys A."/>
            <person name="Hutchinson M.I."/>
            <person name="Powell A.J."/>
            <person name="Barry K."/>
            <person name="Miller A.N."/>
            <person name="Grigoriev I.V."/>
            <person name="Debuchy R."/>
            <person name="Gladieux P."/>
            <person name="Hiltunen Thoren M."/>
            <person name="Johannesson H."/>
        </authorList>
    </citation>
    <scope>NUCLEOTIDE SEQUENCE</scope>
    <source>
        <strain evidence="2">CBS 232.78</strain>
    </source>
</reference>
<comment type="caution">
    <text evidence="2">The sequence shown here is derived from an EMBL/GenBank/DDBJ whole genome shotgun (WGS) entry which is preliminary data.</text>
</comment>
<dbReference type="EMBL" id="JAULSW010000004">
    <property type="protein sequence ID" value="KAK3386052.1"/>
    <property type="molecule type" value="Genomic_DNA"/>
</dbReference>
<accession>A0AAE0NQV8</accession>
<dbReference type="Pfam" id="PF02661">
    <property type="entry name" value="Fic"/>
    <property type="match status" value="1"/>
</dbReference>
<proteinExistence type="predicted"/>
<sequence>MEAEETGDIDPYSLAARYHHQFVMIHPFGNGNGRISAHNPNFSFPNPSIAANNLTASASYANTTGISSIRNGSSFCINTLAIVGTPANISDLFTSTTSIDCAPALGAACIAAMVRTRPNETLGSGGCKTWPSRNKGADLPECASSFGFLRSNQAAGRAGQMGFGMFASDVGQNIARSPFYSGATPFRPWA</sequence>